<comment type="caution">
    <text evidence="13">The sequence shown here is derived from an EMBL/GenBank/DDBJ whole genome shotgun (WGS) entry which is preliminary data.</text>
</comment>
<dbReference type="SUPFAM" id="SSF54523">
    <property type="entry name" value="Pili subunits"/>
    <property type="match status" value="1"/>
</dbReference>
<evidence type="ECO:0000256" key="10">
    <source>
        <dbReference type="ARBA" id="ARBA00030775"/>
    </source>
</evidence>
<evidence type="ECO:0000256" key="11">
    <source>
        <dbReference type="SAM" id="Phobius"/>
    </source>
</evidence>
<dbReference type="InterPro" id="IPR022346">
    <property type="entry name" value="T2SS_GspH"/>
</dbReference>
<proteinExistence type="inferred from homology"/>
<organism evidence="13 14">
    <name type="scientific">Noviherbaspirillum galbum</name>
    <dbReference type="NCBI Taxonomy" id="2709383"/>
    <lineage>
        <taxon>Bacteria</taxon>
        <taxon>Pseudomonadati</taxon>
        <taxon>Pseudomonadota</taxon>
        <taxon>Betaproteobacteria</taxon>
        <taxon>Burkholderiales</taxon>
        <taxon>Oxalobacteraceae</taxon>
        <taxon>Noviherbaspirillum</taxon>
    </lineage>
</organism>
<comment type="subcellular location">
    <subcellularLocation>
        <location evidence="1">Cell inner membrane</location>
        <topology evidence="1">Single-pass membrane protein</topology>
    </subcellularLocation>
</comment>
<evidence type="ECO:0000256" key="7">
    <source>
        <dbReference type="ARBA" id="ARBA00022989"/>
    </source>
</evidence>
<dbReference type="GO" id="GO:0015628">
    <property type="term" value="P:protein secretion by the type II secretion system"/>
    <property type="evidence" value="ECO:0007669"/>
    <property type="project" value="InterPro"/>
</dbReference>
<dbReference type="Gene3D" id="3.30.700.10">
    <property type="entry name" value="Glycoprotein, Type 4 Pilin"/>
    <property type="match status" value="1"/>
</dbReference>
<evidence type="ECO:0000313" key="14">
    <source>
        <dbReference type="Proteomes" id="UP000482155"/>
    </source>
</evidence>
<feature type="transmembrane region" description="Helical" evidence="11">
    <location>
        <begin position="20"/>
        <end position="38"/>
    </location>
</feature>
<reference evidence="13 14" key="1">
    <citation type="submission" date="2020-02" db="EMBL/GenBank/DDBJ databases">
        <authorList>
            <person name="Kim M.K."/>
        </authorList>
    </citation>
    <scope>NUCLEOTIDE SEQUENCE [LARGE SCALE GENOMIC DNA]</scope>
    <source>
        <strain evidence="13 14">17J57-3</strain>
    </source>
</reference>
<keyword evidence="3" id="KW-1003">Cell membrane</keyword>
<dbReference type="Proteomes" id="UP000482155">
    <property type="component" value="Unassembled WGS sequence"/>
</dbReference>
<feature type="domain" description="General secretion pathway GspH" evidence="12">
    <location>
        <begin position="50"/>
        <end position="153"/>
    </location>
</feature>
<evidence type="ECO:0000256" key="1">
    <source>
        <dbReference type="ARBA" id="ARBA00004377"/>
    </source>
</evidence>
<dbReference type="GO" id="GO:0015627">
    <property type="term" value="C:type II protein secretion system complex"/>
    <property type="evidence" value="ECO:0007669"/>
    <property type="project" value="InterPro"/>
</dbReference>
<dbReference type="Pfam" id="PF12019">
    <property type="entry name" value="GspH"/>
    <property type="match status" value="1"/>
</dbReference>
<evidence type="ECO:0000256" key="6">
    <source>
        <dbReference type="ARBA" id="ARBA00022692"/>
    </source>
</evidence>
<dbReference type="EMBL" id="JAAIVB010000082">
    <property type="protein sequence ID" value="NEX64582.1"/>
    <property type="molecule type" value="Genomic_DNA"/>
</dbReference>
<keyword evidence="4" id="KW-0488">Methylation</keyword>
<keyword evidence="7 11" id="KW-1133">Transmembrane helix</keyword>
<evidence type="ECO:0000256" key="2">
    <source>
        <dbReference type="ARBA" id="ARBA00021549"/>
    </source>
</evidence>
<dbReference type="AlphaFoldDB" id="A0A6B3SZC6"/>
<evidence type="ECO:0000256" key="8">
    <source>
        <dbReference type="ARBA" id="ARBA00023136"/>
    </source>
</evidence>
<name>A0A6B3SZC6_9BURK</name>
<evidence type="ECO:0000313" key="13">
    <source>
        <dbReference type="EMBL" id="NEX64582.1"/>
    </source>
</evidence>
<evidence type="ECO:0000256" key="4">
    <source>
        <dbReference type="ARBA" id="ARBA00022481"/>
    </source>
</evidence>
<protein>
    <recommendedName>
        <fullName evidence="2">Type II secretion system protein H</fullName>
    </recommendedName>
    <alternativeName>
        <fullName evidence="10">General secretion pathway protein H</fullName>
    </alternativeName>
</protein>
<dbReference type="InterPro" id="IPR045584">
    <property type="entry name" value="Pilin-like"/>
</dbReference>
<keyword evidence="14" id="KW-1185">Reference proteome</keyword>
<dbReference type="Pfam" id="PF07963">
    <property type="entry name" value="N_methyl"/>
    <property type="match status" value="1"/>
</dbReference>
<keyword evidence="8 11" id="KW-0472">Membrane</keyword>
<comment type="similarity">
    <text evidence="9">Belongs to the GSP H family.</text>
</comment>
<evidence type="ECO:0000259" key="12">
    <source>
        <dbReference type="Pfam" id="PF12019"/>
    </source>
</evidence>
<dbReference type="NCBIfam" id="TIGR02532">
    <property type="entry name" value="IV_pilin_GFxxxE"/>
    <property type="match status" value="1"/>
</dbReference>
<sequence>MKAFFSPASQFSKGFSLIELLVVIAIVGITAGLAVPSFRGAVEKYRLKGAAEAMLADFQFARITALRSNQTVYMNFSTGSNWCYGMKVASTCTCGTSGDCSLKAVASSAYKEVTLNASTFSADPGFDPVRGTSTEAGNIVLQSTSGMKVQINLSLIGKVGICTPAASNGVGYPTC</sequence>
<keyword evidence="6 11" id="KW-0812">Transmembrane</keyword>
<evidence type="ECO:0000256" key="9">
    <source>
        <dbReference type="ARBA" id="ARBA00025772"/>
    </source>
</evidence>
<dbReference type="RefSeq" id="WP_163968523.1">
    <property type="nucleotide sequence ID" value="NZ_JAAIVB010000082.1"/>
</dbReference>
<dbReference type="GO" id="GO:0005886">
    <property type="term" value="C:plasma membrane"/>
    <property type="evidence" value="ECO:0007669"/>
    <property type="project" value="UniProtKB-SubCell"/>
</dbReference>
<evidence type="ECO:0000256" key="3">
    <source>
        <dbReference type="ARBA" id="ARBA00022475"/>
    </source>
</evidence>
<dbReference type="PROSITE" id="PS00409">
    <property type="entry name" value="PROKAR_NTER_METHYL"/>
    <property type="match status" value="1"/>
</dbReference>
<gene>
    <name evidence="13" type="ORF">G3574_26175</name>
</gene>
<keyword evidence="5" id="KW-0997">Cell inner membrane</keyword>
<evidence type="ECO:0000256" key="5">
    <source>
        <dbReference type="ARBA" id="ARBA00022519"/>
    </source>
</evidence>
<dbReference type="InterPro" id="IPR012902">
    <property type="entry name" value="N_methyl_site"/>
</dbReference>
<accession>A0A6B3SZC6</accession>